<keyword evidence="1" id="KW-0175">Coiled coil</keyword>
<keyword evidence="2" id="KW-0472">Membrane</keyword>
<evidence type="ECO:0000313" key="3">
    <source>
        <dbReference type="EMBL" id="CAK9879956.1"/>
    </source>
</evidence>
<sequence length="2224" mass="252850">MMMAKCNGDTALSEVQEMILQPLDVNNGDVDGESALMTREEFLVQQSTEIVDEEPCLSQRVQQVEAISERRQGDIIPEFVGEVGKPKAQTAEAAGGRKTEEGEKLHCVTVNQIVALESENLQLTNELNAFHLQLETAAQERIEFFTEIENLKAQTRMIGDEREHLLSVVEASESRADQFATEIVRCKKQFEVDRNEERSRLAKQLKIHVQSLALEKHASIYMMEDMLHKQDSQRLEKEEEEDNNKEYVLNSDESRPSMVDLLSNAQLIAAEEAEDRHETECLEQTSELQALQGQLQVASSGDDTFLAFECRKLQEKGAGEITSSLPLMEDSDECLQQLNSEKKLLVTQLDDSYQSQQEVLRENRQLAIEINKQQEERERQEERILQHEKEVVTLHVQIQTSAEKEIHLVSKLAECTKERADEKLVSVSKGKELQLQVQRLREENAELVVKASQLNQMLEEANSEKIGFVRGLEEMVQNRQLRENEVAEEFETWREHIQSLETEKMKGLSLIEDLNSQLQSLGKENAELATLSSESQQALKELWEENARLVAEVSNLAWEKQRQEGEKLDLMAGIQTVWEQLKAAHEREAFLSSELSEHLKKQVKEKAMFATEVQELQQQLKKVSDENALSVSQSHETSQALQDLHLEKEHLVTEIASLVQEKHRREEAIAEELITWKEQVQGLIAENLKSTSVIEDLNQQLQKSGAEIKQLTIRVLEFSGSVNELHTENGRLASEVDKLEEIKERQEGERLELAAKLQAAWVEIQALGEHNSLLTSDLKALREERDKEKLKASAEVQELGQQIQGLTEQNELLHSTVKDLTQRLEELCREKELQEENMALTVKIAELEQDRARANAEGVELHAVSSKLKLRVQSLEHDKAKLLSEIEELNRWLQRPAAEKKHLANKLDEVSCAMQGLQLENSQLISQISKLEKEVHQRQEENQILSYRVLSLEEEINHVISELTATNLEQKQMKEGKQLVDTLLEDSRLLVQELRQQNDSLNSDILMLMEEKGNMMSDLRVLQQQMQEVTRNSEEKSKVFTEIGFERDQYRDLVRMVELQKLWLGMEIEELKEALHQVNQEKRELVMNLCQELSKLLRTVAEEKDKVAREQCLSHEKTEMVTVLCQELDGLLWRLGEQKHRVVDQLSNLQQQTLHSSDGKTVHANKLEFEPEVFRQQNFLLEFQRENSEREVEASKPKVQAVVEERLARDDEVQDMEESVGVLKQNRDTATCVEESSTLELDALSMHLTDADNKMAMLGPLVKQLWADYMTLKQQNWKLTQKLVRVAKNLEAADVKAAQNSSLAIELNDIPDRFIERLLQGESDEASTVFAKTDLLGESLQKSIHTTFPDLQFKWDLRTDFLSQLGHASNAKERLSVTFSRGQSYGQQQDGLDQLLSGKTKELEHVISTHSEALKTKDLTLNEAELKISSLGAAIAGHVSSLELELTTIQSSSASVEQALHDNEAAIKELRASKRQLEQDRDNFAFQLETLSGKYLIVKEFAAQEGLEKAKLQSEISKLQETALEQLGALQAADAMHCKLQSYIDCMVVRVVNTVLEVLQGQGIAMEPTNITDVEAAVTMLVEKHKTSILEVQKLAQQVETMEEMLASRDLEISGLSKTLEEAVLTMTQQDDEIEGLVQQSRRLKTELAGTVKMLQEAHERILAMENRTASSELELEDMKCDVHLVPNELVVLRQGSESLNLELSKEKAENVLVVEYSQSTSEGDRLRGECLKLSTDLAESRRDKEALETKLHQVEHKLLSVRDKLGLAVKKGKGLEKQRDVLRQSLEEKAIVMDLKVAKYKQAFESMDAEVCNMRRREEQLLEERHLFIRTLEGALAQSSWPDNVKAMEPTDIIDWLAMEYAHAKETISTWMRRCKEVENQATLDHMCYEKELGLHLQVIREAEVQTNVLSEKVEEMEQVLQKLQVSTNSMDSSRTKQFSKFTSTVKRLSELQQQTEVQPPEVKGHHCDIETQDTQIPRSAEILMADGQREDYSWAIMNANTEIVQLTEELDTMSRKVNTEITGLREDMLAVQKSPDIKNSELNGIQSKLAAMVCNQDISKGTFAEDDFDEVELQTAELHTEKLQAEVRSLVHPSGADTFCIEASDIEESEKPRGMWVAAVSSAAPHVRSSRKPLLGDIAIGVLSGEPSNLILDLDDKGHGIKTSGNSRVVPNAVHSVVDRLDTLWVGGGRMLMQQPIVRLGLGVYCILLHLWILMLLSRAYF</sequence>
<feature type="coiled-coil region" evidence="1">
    <location>
        <begin position="599"/>
        <end position="661"/>
    </location>
</feature>
<feature type="coiled-coil region" evidence="1">
    <location>
        <begin position="694"/>
        <end position="941"/>
    </location>
</feature>
<evidence type="ECO:0000256" key="2">
    <source>
        <dbReference type="SAM" id="Phobius"/>
    </source>
</evidence>
<dbReference type="EMBL" id="OZ023708">
    <property type="protein sequence ID" value="CAK9879956.1"/>
    <property type="molecule type" value="Genomic_DNA"/>
</dbReference>
<feature type="coiled-coil region" evidence="1">
    <location>
        <begin position="1456"/>
        <end position="1522"/>
    </location>
</feature>
<feature type="transmembrane region" description="Helical" evidence="2">
    <location>
        <begin position="2199"/>
        <end position="2219"/>
    </location>
</feature>
<dbReference type="Proteomes" id="UP001497522">
    <property type="component" value="Chromosome 7"/>
</dbReference>
<feature type="coiled-coil region" evidence="1">
    <location>
        <begin position="1731"/>
        <end position="1765"/>
    </location>
</feature>
<keyword evidence="2" id="KW-0812">Transmembrane</keyword>
<accession>A0ABP1BUD4</accession>
<reference evidence="3" key="1">
    <citation type="submission" date="2024-03" db="EMBL/GenBank/DDBJ databases">
        <authorList>
            <consortium name="ELIXIR-Norway"/>
            <consortium name="Elixir Norway"/>
        </authorList>
    </citation>
    <scope>NUCLEOTIDE SEQUENCE</scope>
</reference>
<keyword evidence="4" id="KW-1185">Reference proteome</keyword>
<evidence type="ECO:0000256" key="1">
    <source>
        <dbReference type="SAM" id="Coils"/>
    </source>
</evidence>
<feature type="coiled-coil region" evidence="1">
    <location>
        <begin position="356"/>
        <end position="390"/>
    </location>
</feature>
<feature type="coiled-coil region" evidence="1">
    <location>
        <begin position="430"/>
        <end position="464"/>
    </location>
</feature>
<feature type="coiled-coil region" evidence="1">
    <location>
        <begin position="1862"/>
        <end position="1928"/>
    </location>
</feature>
<organism evidence="3 4">
    <name type="scientific">Sphagnum jensenii</name>
    <dbReference type="NCBI Taxonomy" id="128206"/>
    <lineage>
        <taxon>Eukaryota</taxon>
        <taxon>Viridiplantae</taxon>
        <taxon>Streptophyta</taxon>
        <taxon>Embryophyta</taxon>
        <taxon>Bryophyta</taxon>
        <taxon>Sphagnophytina</taxon>
        <taxon>Sphagnopsida</taxon>
        <taxon>Sphagnales</taxon>
        <taxon>Sphagnaceae</taxon>
        <taxon>Sphagnum</taxon>
    </lineage>
</organism>
<protein>
    <submittedName>
        <fullName evidence="3">Uncharacterized protein</fullName>
    </submittedName>
</protein>
<gene>
    <name evidence="3" type="ORF">CSSPJE1EN2_LOCUS21445</name>
</gene>
<feature type="coiled-coil region" evidence="1">
    <location>
        <begin position="984"/>
        <end position="1039"/>
    </location>
</feature>
<name>A0ABP1BUD4_9BRYO</name>
<feature type="coiled-coil region" evidence="1">
    <location>
        <begin position="1068"/>
        <end position="1110"/>
    </location>
</feature>
<proteinExistence type="predicted"/>
<keyword evidence="2" id="KW-1133">Transmembrane helix</keyword>
<evidence type="ECO:0000313" key="4">
    <source>
        <dbReference type="Proteomes" id="UP001497522"/>
    </source>
</evidence>